<dbReference type="Proteomes" id="UP000242287">
    <property type="component" value="Unassembled WGS sequence"/>
</dbReference>
<evidence type="ECO:0000313" key="8">
    <source>
        <dbReference type="Proteomes" id="UP000242287"/>
    </source>
</evidence>
<feature type="transmembrane region" description="Helical" evidence="6">
    <location>
        <begin position="79"/>
        <end position="99"/>
    </location>
</feature>
<dbReference type="Pfam" id="PF05653">
    <property type="entry name" value="Mg_trans_NIPA"/>
    <property type="match status" value="2"/>
</dbReference>
<dbReference type="InterPro" id="IPR008521">
    <property type="entry name" value="Mg_trans_NIPA"/>
</dbReference>
<keyword evidence="3 6" id="KW-1133">Transmembrane helix</keyword>
<feature type="transmembrane region" description="Helical" evidence="6">
    <location>
        <begin position="261"/>
        <end position="282"/>
    </location>
</feature>
<feature type="compositionally biased region" description="Polar residues" evidence="5">
    <location>
        <begin position="192"/>
        <end position="205"/>
    </location>
</feature>
<dbReference type="PANTHER" id="PTHR12570:SF86">
    <property type="entry name" value="ADR321CP"/>
    <property type="match status" value="1"/>
</dbReference>
<dbReference type="GO" id="GO:0015095">
    <property type="term" value="F:magnesium ion transmembrane transporter activity"/>
    <property type="evidence" value="ECO:0007669"/>
    <property type="project" value="InterPro"/>
</dbReference>
<evidence type="ECO:0000256" key="2">
    <source>
        <dbReference type="ARBA" id="ARBA00022692"/>
    </source>
</evidence>
<keyword evidence="2 6" id="KW-0812">Transmembrane</keyword>
<dbReference type="PANTHER" id="PTHR12570">
    <property type="match status" value="1"/>
</dbReference>
<dbReference type="InterPro" id="IPR037185">
    <property type="entry name" value="EmrE-like"/>
</dbReference>
<dbReference type="GO" id="GO:0016020">
    <property type="term" value="C:membrane"/>
    <property type="evidence" value="ECO:0007669"/>
    <property type="project" value="UniProtKB-SubCell"/>
</dbReference>
<feature type="region of interest" description="Disordered" evidence="5">
    <location>
        <begin position="582"/>
        <end position="611"/>
    </location>
</feature>
<evidence type="ECO:0000256" key="3">
    <source>
        <dbReference type="ARBA" id="ARBA00022989"/>
    </source>
</evidence>
<evidence type="ECO:0000256" key="4">
    <source>
        <dbReference type="ARBA" id="ARBA00023136"/>
    </source>
</evidence>
<feature type="region of interest" description="Disordered" evidence="5">
    <location>
        <begin position="419"/>
        <end position="501"/>
    </location>
</feature>
<name>A0A2A9P0A8_9AGAR</name>
<feature type="transmembrane region" description="Helical" evidence="6">
    <location>
        <begin position="106"/>
        <end position="127"/>
    </location>
</feature>
<keyword evidence="4 6" id="KW-0472">Membrane</keyword>
<feature type="transmembrane region" description="Helical" evidence="6">
    <location>
        <begin position="333"/>
        <end position="354"/>
    </location>
</feature>
<protein>
    <submittedName>
        <fullName evidence="7">Uncharacterized protein</fullName>
    </submittedName>
</protein>
<feature type="region of interest" description="Disordered" evidence="5">
    <location>
        <begin position="192"/>
        <end position="213"/>
    </location>
</feature>
<dbReference type="SUPFAM" id="SSF103481">
    <property type="entry name" value="Multidrug resistance efflux transporter EmrE"/>
    <property type="match status" value="1"/>
</dbReference>
<feature type="transmembrane region" description="Helical" evidence="6">
    <location>
        <begin position="147"/>
        <end position="167"/>
    </location>
</feature>
<feature type="transmembrane region" description="Helical" evidence="6">
    <location>
        <begin position="6"/>
        <end position="28"/>
    </location>
</feature>
<keyword evidence="8" id="KW-1185">Reference proteome</keyword>
<evidence type="ECO:0000256" key="1">
    <source>
        <dbReference type="ARBA" id="ARBA00004141"/>
    </source>
</evidence>
<reference evidence="7 8" key="1">
    <citation type="submission" date="2014-02" db="EMBL/GenBank/DDBJ databases">
        <title>Transposable element dynamics among asymbiotic and ectomycorrhizal Amanita fungi.</title>
        <authorList>
            <consortium name="DOE Joint Genome Institute"/>
            <person name="Hess J."/>
            <person name="Skrede I."/>
            <person name="Wolfe B."/>
            <person name="LaButti K."/>
            <person name="Ohm R.A."/>
            <person name="Grigoriev I.V."/>
            <person name="Pringle A."/>
        </authorList>
    </citation>
    <scope>NUCLEOTIDE SEQUENCE [LARGE SCALE GENOMIC DNA]</scope>
    <source>
        <strain evidence="7 8">SKay4041</strain>
    </source>
</reference>
<evidence type="ECO:0000256" key="6">
    <source>
        <dbReference type="SAM" id="Phobius"/>
    </source>
</evidence>
<proteinExistence type="predicted"/>
<sequence length="668" mass="72703">MLISSLSISLGILCGLLASCVQSLGLTIQRKSHIQNQALPEHLKVADHKRPLWLLGVAIFVSSNVLGSLVQIASLPVVILAPLGAVSLLWNAFFARIILGDVFSPWMLLGTLLIAGGAVLIAVFGIVPETRHSLDDLLELFSRPAFIAYFSILGVMLVVCLAFAHIAEYTLIKRSGNLCSSPLQVSFNLPSEHSTWNSSENTATERTPLLKNCPPQSIPNSSPSHKAVSHLLPGKDSDDILIQENNILVLPCGQPVSRTQLLLAVSYAAFSGILSGMCLLFAKSVIELALLTIKGESQFRHWQTYLLVLGLAVFAILQLWYMHKALVFADPTLVCPSAFCFYNLSSIVNGLVYFNQFSLIPSLHLSLIIIGIFILLGGVWIVGIQSDEEQEDDRWLGEGNDSEIENGLVAEEMRRDRDRDGLIESAKRSAGTRAQYGPLPMDRATRSESSASPFRPWFPEDEEGITLGGPSSLSISLQPHEDPRRLASCSGLPLSRGDMNSMHTNEHAQRLHHMKWRSQPNRASTSSHIQLTAAAPAQGLTGSVSTLGTGFQIGLSPISPGFEIIPKTKRRSSILPGLVHYQGSDDGNQRQGRWRRRAMSEAGTGKQKVGTVDPEADQLEEQGTSMIGGEGVPTAAVGKGKNTVTIEGHTQRNSGGKFNWFKRTFRGR</sequence>
<comment type="subcellular location">
    <subcellularLocation>
        <location evidence="1">Membrane</location>
        <topology evidence="1">Multi-pass membrane protein</topology>
    </subcellularLocation>
</comment>
<gene>
    <name evidence="7" type="ORF">AMATHDRAFT_83004</name>
</gene>
<feature type="transmembrane region" description="Helical" evidence="6">
    <location>
        <begin position="52"/>
        <end position="73"/>
    </location>
</feature>
<feature type="region of interest" description="Disordered" evidence="5">
    <location>
        <begin position="506"/>
        <end position="525"/>
    </location>
</feature>
<evidence type="ECO:0000313" key="7">
    <source>
        <dbReference type="EMBL" id="PFH54471.1"/>
    </source>
</evidence>
<dbReference type="EMBL" id="KZ301969">
    <property type="protein sequence ID" value="PFH54471.1"/>
    <property type="molecule type" value="Genomic_DNA"/>
</dbReference>
<organism evidence="7 8">
    <name type="scientific">Amanita thiersii Skay4041</name>
    <dbReference type="NCBI Taxonomy" id="703135"/>
    <lineage>
        <taxon>Eukaryota</taxon>
        <taxon>Fungi</taxon>
        <taxon>Dikarya</taxon>
        <taxon>Basidiomycota</taxon>
        <taxon>Agaricomycotina</taxon>
        <taxon>Agaricomycetes</taxon>
        <taxon>Agaricomycetidae</taxon>
        <taxon>Agaricales</taxon>
        <taxon>Pluteineae</taxon>
        <taxon>Amanitaceae</taxon>
        <taxon>Amanita</taxon>
    </lineage>
</organism>
<feature type="transmembrane region" description="Helical" evidence="6">
    <location>
        <begin position="302"/>
        <end position="321"/>
    </location>
</feature>
<dbReference type="OrthoDB" id="2504919at2759"/>
<feature type="transmembrane region" description="Helical" evidence="6">
    <location>
        <begin position="360"/>
        <end position="384"/>
    </location>
</feature>
<dbReference type="AlphaFoldDB" id="A0A2A9P0A8"/>
<evidence type="ECO:0000256" key="5">
    <source>
        <dbReference type="SAM" id="MobiDB-lite"/>
    </source>
</evidence>
<accession>A0A2A9P0A8</accession>